<dbReference type="InterPro" id="IPR011992">
    <property type="entry name" value="EF-hand-dom_pair"/>
</dbReference>
<dbReference type="PANTHER" id="PTHR10891">
    <property type="entry name" value="EF-HAND CALCIUM-BINDING DOMAIN CONTAINING PROTEIN"/>
    <property type="match status" value="1"/>
</dbReference>
<evidence type="ECO:0000256" key="4">
    <source>
        <dbReference type="SAM" id="Phobius"/>
    </source>
</evidence>
<proteinExistence type="predicted"/>
<dbReference type="FunFam" id="1.10.238.10:FF:000003">
    <property type="entry name" value="Calmodulin A"/>
    <property type="match status" value="1"/>
</dbReference>
<evidence type="ECO:0000256" key="1">
    <source>
        <dbReference type="ARBA" id="ARBA00022723"/>
    </source>
</evidence>
<protein>
    <recommendedName>
        <fullName evidence="5">EF-hand domain-containing protein</fullName>
    </recommendedName>
</protein>
<evidence type="ECO:0000313" key="6">
    <source>
        <dbReference type="EMBL" id="RRT46671.1"/>
    </source>
</evidence>
<reference evidence="6 7" key="1">
    <citation type="journal article" date="2014" name="Agronomy (Basel)">
        <title>A Draft Genome Sequence for Ensete ventricosum, the Drought-Tolerant Tree Against Hunger.</title>
        <authorList>
            <person name="Harrison J."/>
            <person name="Moore K.A."/>
            <person name="Paszkiewicz K."/>
            <person name="Jones T."/>
            <person name="Grant M."/>
            <person name="Ambacheew D."/>
            <person name="Muzemil S."/>
            <person name="Studholme D.J."/>
        </authorList>
    </citation>
    <scope>NUCLEOTIDE SEQUENCE [LARGE SCALE GENOMIC DNA]</scope>
</reference>
<comment type="caution">
    <text evidence="6">The sequence shown here is derived from an EMBL/GenBank/DDBJ whole genome shotgun (WGS) entry which is preliminary data.</text>
</comment>
<dbReference type="CDD" id="cd00051">
    <property type="entry name" value="EFh"/>
    <property type="match status" value="1"/>
</dbReference>
<keyword evidence="4" id="KW-0472">Membrane</keyword>
<keyword evidence="3" id="KW-0106">Calcium</keyword>
<feature type="domain" description="EF-hand" evidence="5">
    <location>
        <begin position="119"/>
        <end position="154"/>
    </location>
</feature>
<dbReference type="SUPFAM" id="SSF47473">
    <property type="entry name" value="EF-hand"/>
    <property type="match status" value="1"/>
</dbReference>
<evidence type="ECO:0000313" key="7">
    <source>
        <dbReference type="Proteomes" id="UP000287651"/>
    </source>
</evidence>
<evidence type="ECO:0000256" key="2">
    <source>
        <dbReference type="ARBA" id="ARBA00022737"/>
    </source>
</evidence>
<dbReference type="InterPro" id="IPR018247">
    <property type="entry name" value="EF_Hand_1_Ca_BS"/>
</dbReference>
<evidence type="ECO:0000259" key="5">
    <source>
        <dbReference type="PROSITE" id="PS50222"/>
    </source>
</evidence>
<dbReference type="Pfam" id="PF13499">
    <property type="entry name" value="EF-hand_7"/>
    <property type="match status" value="1"/>
</dbReference>
<keyword evidence="4" id="KW-0812">Transmembrane</keyword>
<dbReference type="InterPro" id="IPR039647">
    <property type="entry name" value="EF_hand_pair_protein_CML-like"/>
</dbReference>
<sequence>MEKPSTTAPYQSLALTEPLVLLFYKTVSIWFLLLQKISLRFLVFLRSRDEFPAPCASRIDEHAGKGASGDGGDALELTREDVEAVMEAMGIHRGSDGGDQLRERIAGAELSGLFEGVEPSLEEVEAAFAVFDDDRDGFIDAAELQRVLPKLGFGEGLALEACRQMIAAYDENQDGRIDFDEFVKFMESCFC</sequence>
<dbReference type="Proteomes" id="UP000287651">
    <property type="component" value="Unassembled WGS sequence"/>
</dbReference>
<dbReference type="PROSITE" id="PS50222">
    <property type="entry name" value="EF_HAND_2"/>
    <property type="match status" value="2"/>
</dbReference>
<dbReference type="PROSITE" id="PS00018">
    <property type="entry name" value="EF_HAND_1"/>
    <property type="match status" value="2"/>
</dbReference>
<name>A0A426Y575_ENSVE</name>
<keyword evidence="2" id="KW-0677">Repeat</keyword>
<dbReference type="SMART" id="SM00054">
    <property type="entry name" value="EFh"/>
    <property type="match status" value="2"/>
</dbReference>
<feature type="domain" description="EF-hand" evidence="5">
    <location>
        <begin position="157"/>
        <end position="191"/>
    </location>
</feature>
<organism evidence="6 7">
    <name type="scientific">Ensete ventricosum</name>
    <name type="common">Abyssinian banana</name>
    <name type="synonym">Musa ensete</name>
    <dbReference type="NCBI Taxonomy" id="4639"/>
    <lineage>
        <taxon>Eukaryota</taxon>
        <taxon>Viridiplantae</taxon>
        <taxon>Streptophyta</taxon>
        <taxon>Embryophyta</taxon>
        <taxon>Tracheophyta</taxon>
        <taxon>Spermatophyta</taxon>
        <taxon>Magnoliopsida</taxon>
        <taxon>Liliopsida</taxon>
        <taxon>Zingiberales</taxon>
        <taxon>Musaceae</taxon>
        <taxon>Ensete</taxon>
    </lineage>
</organism>
<keyword evidence="4" id="KW-1133">Transmembrane helix</keyword>
<dbReference type="EMBL" id="AMZH03015039">
    <property type="protein sequence ID" value="RRT46671.1"/>
    <property type="molecule type" value="Genomic_DNA"/>
</dbReference>
<accession>A0A426Y575</accession>
<dbReference type="AlphaFoldDB" id="A0A426Y575"/>
<keyword evidence="1" id="KW-0479">Metal-binding</keyword>
<evidence type="ECO:0000256" key="3">
    <source>
        <dbReference type="ARBA" id="ARBA00022837"/>
    </source>
</evidence>
<feature type="transmembrane region" description="Helical" evidence="4">
    <location>
        <begin position="20"/>
        <end position="39"/>
    </location>
</feature>
<gene>
    <name evidence="6" type="ORF">B296_00014909</name>
</gene>
<dbReference type="GO" id="GO:0005509">
    <property type="term" value="F:calcium ion binding"/>
    <property type="evidence" value="ECO:0007669"/>
    <property type="project" value="InterPro"/>
</dbReference>
<dbReference type="InterPro" id="IPR002048">
    <property type="entry name" value="EF_hand_dom"/>
</dbReference>
<dbReference type="Gene3D" id="1.10.238.10">
    <property type="entry name" value="EF-hand"/>
    <property type="match status" value="1"/>
</dbReference>